<evidence type="ECO:0000256" key="6">
    <source>
        <dbReference type="PIRSR" id="PIRSR613078-2"/>
    </source>
</evidence>
<dbReference type="CDD" id="cd07067">
    <property type="entry name" value="HP_PGM_like"/>
    <property type="match status" value="1"/>
</dbReference>
<protein>
    <recommendedName>
        <fullName evidence="8">Phosphoglycerate mutase</fullName>
        <ecNumber evidence="8">5.4.2.11</ecNumber>
    </recommendedName>
</protein>
<proteinExistence type="inferred from homology"/>
<evidence type="ECO:0000256" key="5">
    <source>
        <dbReference type="PIRSR" id="PIRSR613078-1"/>
    </source>
</evidence>
<dbReference type="PANTHER" id="PTHR11931">
    <property type="entry name" value="PHOSPHOGLYCERATE MUTASE"/>
    <property type="match status" value="1"/>
</dbReference>
<dbReference type="EC" id="5.4.2.11" evidence="8"/>
<evidence type="ECO:0000256" key="8">
    <source>
        <dbReference type="RuleBase" id="RU004511"/>
    </source>
</evidence>
<dbReference type="SMART" id="SM00855">
    <property type="entry name" value="PGAM"/>
    <property type="match status" value="1"/>
</dbReference>
<dbReference type="GO" id="GO:0006096">
    <property type="term" value="P:glycolytic process"/>
    <property type="evidence" value="ECO:0007669"/>
    <property type="project" value="UniProtKB-KW"/>
</dbReference>
<feature type="binding site" evidence="6">
    <location>
        <begin position="184"/>
        <end position="185"/>
    </location>
    <ligand>
        <name>substrate</name>
    </ligand>
</feature>
<dbReference type="InterPro" id="IPR013078">
    <property type="entry name" value="His_Pase_superF_clade-1"/>
</dbReference>
<feature type="active site" description="Tele-phosphohistidine intermediate" evidence="5">
    <location>
        <position position="10"/>
    </location>
</feature>
<dbReference type="InterPro" id="IPR005952">
    <property type="entry name" value="Phosphogly_mut1"/>
</dbReference>
<feature type="binding site" evidence="6">
    <location>
        <begin position="88"/>
        <end position="91"/>
    </location>
    <ligand>
        <name>substrate</name>
    </ligand>
</feature>
<dbReference type="InterPro" id="IPR001345">
    <property type="entry name" value="PG/BPGM_mutase_AS"/>
</dbReference>
<keyword evidence="3 8" id="KW-0324">Glycolysis</keyword>
<dbReference type="HAMAP" id="MF_01039">
    <property type="entry name" value="PGAM_GpmA"/>
    <property type="match status" value="1"/>
</dbReference>
<evidence type="ECO:0000256" key="7">
    <source>
        <dbReference type="PIRSR" id="PIRSR613078-3"/>
    </source>
</evidence>
<evidence type="ECO:0000256" key="1">
    <source>
        <dbReference type="ARBA" id="ARBA00000380"/>
    </source>
</evidence>
<feature type="binding site" evidence="6">
    <location>
        <position position="99"/>
    </location>
    <ligand>
        <name>substrate</name>
    </ligand>
</feature>
<dbReference type="NCBIfam" id="NF010713">
    <property type="entry name" value="PRK14115.1"/>
    <property type="match status" value="1"/>
</dbReference>
<feature type="binding site" evidence="6">
    <location>
        <begin position="22"/>
        <end position="23"/>
    </location>
    <ligand>
        <name>substrate</name>
    </ligand>
</feature>
<dbReference type="NCBIfam" id="TIGR01258">
    <property type="entry name" value="pgm_1"/>
    <property type="match status" value="1"/>
</dbReference>
<evidence type="ECO:0000313" key="9">
    <source>
        <dbReference type="EMBL" id="CAD8801291.1"/>
    </source>
</evidence>
<gene>
    <name evidence="9" type="ORF">HTEP1355_LOCUS14964</name>
</gene>
<dbReference type="GO" id="GO:0004619">
    <property type="term" value="F:phosphoglycerate mutase activity"/>
    <property type="evidence" value="ECO:0007669"/>
    <property type="project" value="UniProtKB-EC"/>
</dbReference>
<comment type="similarity">
    <text evidence="2 8">Belongs to the phosphoglycerate mutase family. BPG-dependent PGAM subfamily.</text>
</comment>
<dbReference type="SUPFAM" id="SSF53254">
    <property type="entry name" value="Phosphoglycerate mutase-like"/>
    <property type="match status" value="1"/>
</dbReference>
<accession>A0A7S0W1X3</accession>
<keyword evidence="4 8" id="KW-0413">Isomerase</keyword>
<evidence type="ECO:0000256" key="3">
    <source>
        <dbReference type="ARBA" id="ARBA00023152"/>
    </source>
</evidence>
<name>A0A7S0W1X3_9CRYP</name>
<dbReference type="AlphaFoldDB" id="A0A7S0W1X3"/>
<sequence length="258" mass="29140">MPYTLVLIRHGESQWNIENRFTGWVDVPLAPSGVEESHRAAKSLKEEGLEFDIVYTSTLKRAIKTAWNILEDNDCMHLPVVQDWRLNERMYGALQGLDKTETVEKHGPEQVLIWRRSYATPPPVMPKDHEFHPRKEKKYDFLSDSELPETESLSCVVKRFMPLWNDTLVPIIKSGKKLIISAHGNTLRALVKHLDDIPEDVIANLNIPTSVPLVYELDDNLKPIKHAAAFAPMSGRYLGDQDAIKAAIAGVANQAGKK</sequence>
<dbReference type="FunFam" id="3.40.50.1240:FF:000003">
    <property type="entry name" value="2,3-bisphosphoglycerate-dependent phosphoglycerate mutase"/>
    <property type="match status" value="1"/>
</dbReference>
<organism evidence="9">
    <name type="scientific">Hemiselmis tepida</name>
    <dbReference type="NCBI Taxonomy" id="464990"/>
    <lineage>
        <taxon>Eukaryota</taxon>
        <taxon>Cryptophyceae</taxon>
        <taxon>Cryptomonadales</taxon>
        <taxon>Hemiselmidaceae</taxon>
        <taxon>Hemiselmis</taxon>
    </lineage>
</organism>
<feature type="binding site" evidence="6">
    <location>
        <position position="61"/>
    </location>
    <ligand>
        <name>substrate</name>
    </ligand>
</feature>
<dbReference type="PROSITE" id="PS00175">
    <property type="entry name" value="PG_MUTASE"/>
    <property type="match status" value="1"/>
</dbReference>
<feature type="site" description="Transition state stabilizer" evidence="7">
    <location>
        <position position="183"/>
    </location>
</feature>
<evidence type="ECO:0000256" key="2">
    <source>
        <dbReference type="ARBA" id="ARBA00006717"/>
    </source>
</evidence>
<dbReference type="InterPro" id="IPR029033">
    <property type="entry name" value="His_PPase_superfam"/>
</dbReference>
<feature type="active site" description="Proton donor/acceptor" evidence="5">
    <location>
        <position position="88"/>
    </location>
</feature>
<dbReference type="EMBL" id="HBFN01025867">
    <property type="protein sequence ID" value="CAD8801291.1"/>
    <property type="molecule type" value="Transcribed_RNA"/>
</dbReference>
<evidence type="ECO:0000256" key="4">
    <source>
        <dbReference type="ARBA" id="ARBA00023235"/>
    </source>
</evidence>
<dbReference type="Gene3D" id="3.40.50.1240">
    <property type="entry name" value="Phosphoglycerate mutase-like"/>
    <property type="match status" value="1"/>
</dbReference>
<dbReference type="Pfam" id="PF00300">
    <property type="entry name" value="His_Phos_1"/>
    <property type="match status" value="1"/>
</dbReference>
<comment type="catalytic activity">
    <reaction evidence="1 8">
        <text>(2R)-2-phosphoglycerate = (2R)-3-phosphoglycerate</text>
        <dbReference type="Rhea" id="RHEA:15901"/>
        <dbReference type="ChEBI" id="CHEBI:58272"/>
        <dbReference type="ChEBI" id="CHEBI:58289"/>
        <dbReference type="EC" id="5.4.2.11"/>
    </reaction>
</comment>
<reference evidence="9" key="1">
    <citation type="submission" date="2021-01" db="EMBL/GenBank/DDBJ databases">
        <authorList>
            <person name="Corre E."/>
            <person name="Pelletier E."/>
            <person name="Niang G."/>
            <person name="Scheremetjew M."/>
            <person name="Finn R."/>
            <person name="Kale V."/>
            <person name="Holt S."/>
            <person name="Cochrane G."/>
            <person name="Meng A."/>
            <person name="Brown T."/>
            <person name="Cohen L."/>
        </authorList>
    </citation>
    <scope>NUCLEOTIDE SEQUENCE</scope>
    <source>
        <strain evidence="9">CCMP443</strain>
    </source>
</reference>
<feature type="binding site" evidence="6">
    <location>
        <begin position="115"/>
        <end position="116"/>
    </location>
    <ligand>
        <name>substrate</name>
    </ligand>
</feature>
<feature type="binding site" evidence="6">
    <location>
        <begin position="9"/>
        <end position="16"/>
    </location>
    <ligand>
        <name>substrate</name>
    </ligand>
</feature>